<dbReference type="Proteomes" id="UP000237246">
    <property type="component" value="Unassembled WGS sequence"/>
</dbReference>
<gene>
    <name evidence="1" type="ORF">CIB84_015135</name>
</gene>
<evidence type="ECO:0000313" key="1">
    <source>
        <dbReference type="EMBL" id="POI21118.1"/>
    </source>
</evidence>
<name>A0A2P4SAH4_BAMTH</name>
<dbReference type="AlphaFoldDB" id="A0A2P4SAH4"/>
<comment type="caution">
    <text evidence="1">The sequence shown here is derived from an EMBL/GenBank/DDBJ whole genome shotgun (WGS) entry which is preliminary data.</text>
</comment>
<sequence length="32" mass="3505">MAVIFLLKLEINSLKPLDILGMIPASSVLYAM</sequence>
<evidence type="ECO:0000313" key="2">
    <source>
        <dbReference type="Proteomes" id="UP000237246"/>
    </source>
</evidence>
<protein>
    <submittedName>
        <fullName evidence="1">Uncharacterized protein</fullName>
    </submittedName>
</protein>
<reference evidence="1 2" key="1">
    <citation type="submission" date="2018-01" db="EMBL/GenBank/DDBJ databases">
        <title>Comparison of the Chinese Bamboo Partridge and Red Junglefowl genome sequences highlights the importance of demography in genome evolution.</title>
        <authorList>
            <person name="Tiley G.P."/>
            <person name="Kimball R.T."/>
            <person name="Braun E.L."/>
            <person name="Burleigh J.G."/>
        </authorList>
    </citation>
    <scope>NUCLEOTIDE SEQUENCE [LARGE SCALE GENOMIC DNA]</scope>
    <source>
        <strain evidence="1">RTK389</strain>
        <tissue evidence="1">Blood</tissue>
    </source>
</reference>
<keyword evidence="2" id="KW-1185">Reference proteome</keyword>
<organism evidence="1 2">
    <name type="scientific">Bambusicola thoracicus</name>
    <name type="common">Chinese bamboo-partridge</name>
    <name type="synonym">Perdix thoracica</name>
    <dbReference type="NCBI Taxonomy" id="9083"/>
    <lineage>
        <taxon>Eukaryota</taxon>
        <taxon>Metazoa</taxon>
        <taxon>Chordata</taxon>
        <taxon>Craniata</taxon>
        <taxon>Vertebrata</taxon>
        <taxon>Euteleostomi</taxon>
        <taxon>Archelosauria</taxon>
        <taxon>Archosauria</taxon>
        <taxon>Dinosauria</taxon>
        <taxon>Saurischia</taxon>
        <taxon>Theropoda</taxon>
        <taxon>Coelurosauria</taxon>
        <taxon>Aves</taxon>
        <taxon>Neognathae</taxon>
        <taxon>Galloanserae</taxon>
        <taxon>Galliformes</taxon>
        <taxon>Phasianidae</taxon>
        <taxon>Perdicinae</taxon>
        <taxon>Bambusicola</taxon>
    </lineage>
</organism>
<accession>A0A2P4SAH4</accession>
<dbReference type="EMBL" id="PPHD01073301">
    <property type="protein sequence ID" value="POI21118.1"/>
    <property type="molecule type" value="Genomic_DNA"/>
</dbReference>
<proteinExistence type="predicted"/>